<protein>
    <submittedName>
        <fullName evidence="5">Ankyrin repeat-containing domain protein</fullName>
    </submittedName>
</protein>
<dbReference type="InterPro" id="IPR002110">
    <property type="entry name" value="Ankyrin_rpt"/>
</dbReference>
<reference evidence="5 6" key="1">
    <citation type="submission" date="2024-07" db="EMBL/GenBank/DDBJ databases">
        <title>Section-level genome sequencing and comparative genomics of Aspergillus sections Usti and Cavernicolus.</title>
        <authorList>
            <consortium name="Lawrence Berkeley National Laboratory"/>
            <person name="Nybo J.L."/>
            <person name="Vesth T.C."/>
            <person name="Theobald S."/>
            <person name="Frisvad J.C."/>
            <person name="Larsen T.O."/>
            <person name="Kjaerboelling I."/>
            <person name="Rothschild-Mancinelli K."/>
            <person name="Lyhne E.K."/>
            <person name="Kogle M.E."/>
            <person name="Barry K."/>
            <person name="Clum A."/>
            <person name="Na H."/>
            <person name="Ledsgaard L."/>
            <person name="Lin J."/>
            <person name="Lipzen A."/>
            <person name="Kuo A."/>
            <person name="Riley R."/>
            <person name="Mondo S."/>
            <person name="Labutti K."/>
            <person name="Haridas S."/>
            <person name="Pangalinan J."/>
            <person name="Salamov A.A."/>
            <person name="Simmons B.A."/>
            <person name="Magnuson J.K."/>
            <person name="Chen J."/>
            <person name="Drula E."/>
            <person name="Henrissat B."/>
            <person name="Wiebenga A."/>
            <person name="Lubbers R.J."/>
            <person name="Gomes A.C."/>
            <person name="Makela M.R."/>
            <person name="Stajich J."/>
            <person name="Grigoriev I.V."/>
            <person name="Mortensen U.H."/>
            <person name="De Vries R.P."/>
            <person name="Baker S.E."/>
            <person name="Andersen M.R."/>
        </authorList>
    </citation>
    <scope>NUCLEOTIDE SEQUENCE [LARGE SCALE GENOMIC DNA]</scope>
    <source>
        <strain evidence="5 6">CBS 209.92</strain>
    </source>
</reference>
<dbReference type="PRINTS" id="PR01415">
    <property type="entry name" value="ANKYRIN"/>
</dbReference>
<evidence type="ECO:0000256" key="4">
    <source>
        <dbReference type="SAM" id="MobiDB-lite"/>
    </source>
</evidence>
<proteinExistence type="predicted"/>
<feature type="repeat" description="ANK" evidence="3">
    <location>
        <begin position="429"/>
        <end position="462"/>
    </location>
</feature>
<keyword evidence="1" id="KW-0677">Repeat</keyword>
<feature type="repeat" description="ANK" evidence="3">
    <location>
        <begin position="396"/>
        <end position="428"/>
    </location>
</feature>
<dbReference type="Proteomes" id="UP001610563">
    <property type="component" value="Unassembled WGS sequence"/>
</dbReference>
<dbReference type="PANTHER" id="PTHR24198:SF165">
    <property type="entry name" value="ANKYRIN REPEAT-CONTAINING PROTEIN-RELATED"/>
    <property type="match status" value="1"/>
</dbReference>
<feature type="repeat" description="ANK" evidence="3">
    <location>
        <begin position="187"/>
        <end position="219"/>
    </location>
</feature>
<dbReference type="PROSITE" id="PS50297">
    <property type="entry name" value="ANK_REP_REGION"/>
    <property type="match status" value="4"/>
</dbReference>
<gene>
    <name evidence="5" type="ORF">BJX66DRAFT_91394</name>
</gene>
<keyword evidence="2 3" id="KW-0040">ANK repeat</keyword>
<dbReference type="InterPro" id="IPR036770">
    <property type="entry name" value="Ankyrin_rpt-contain_sf"/>
</dbReference>
<dbReference type="Pfam" id="PF12796">
    <property type="entry name" value="Ank_2"/>
    <property type="match status" value="2"/>
</dbReference>
<dbReference type="PANTHER" id="PTHR24198">
    <property type="entry name" value="ANKYRIN REPEAT AND PROTEIN KINASE DOMAIN-CONTAINING PROTEIN"/>
    <property type="match status" value="1"/>
</dbReference>
<sequence length="511" mass="55947">MASRRTNDNPNQGEPPPQYRPPSPAPSYRTLDIRIRESLTRPRMGLTGRILNAIVPRSRGRDARASTDSHHPARRDADVTATDSKAATTGDDESIAADTKGKAPEAVYSKSTRPTLPGSKRPEGPRPVETKRKRREPSKTARVYTEGEIKAFENVGVKARSAIEKSDAKLLSLLLKEKYDWSTPLMDGSRLLHVAAELGRTSIIKILLEHKADVAVEDAYGYTPLHTAIRNGHTLVVEMLVDAEGNWTGVPSSSIELAAERGDEDMVSALLHFINPRRENGRRVGGCELQLGRALRIAAEQGHQSITTTLYNHTSKLPNKYVDNDQFTLIYSAIHHGWPELLERILARFSCDGTLHKVADNPTFLVSAASQGNTETISQLLRAGIPPNCNNGYQGRGQYPLHQAASVSRAEAVRVLLDWGADPNLLTAVGENALNAALRGGAPLAIIRMLLERGVDIHVKDRNGRSPYEDAQTSIWGYQGELLDLMKEYGYVGGDGRPISALTSDEKKGSL</sequence>
<feature type="compositionally biased region" description="Pro residues" evidence="4">
    <location>
        <begin position="13"/>
        <end position="25"/>
    </location>
</feature>
<dbReference type="Gene3D" id="1.25.40.20">
    <property type="entry name" value="Ankyrin repeat-containing domain"/>
    <property type="match status" value="2"/>
</dbReference>
<dbReference type="PROSITE" id="PS50088">
    <property type="entry name" value="ANK_REPEAT"/>
    <property type="match status" value="4"/>
</dbReference>
<feature type="compositionally biased region" description="Basic and acidic residues" evidence="4">
    <location>
        <begin position="31"/>
        <end position="40"/>
    </location>
</feature>
<feature type="region of interest" description="Disordered" evidence="4">
    <location>
        <begin position="1"/>
        <end position="141"/>
    </location>
</feature>
<dbReference type="SUPFAM" id="SSF48403">
    <property type="entry name" value="Ankyrin repeat"/>
    <property type="match status" value="2"/>
</dbReference>
<comment type="caution">
    <text evidence="5">The sequence shown here is derived from an EMBL/GenBank/DDBJ whole genome shotgun (WGS) entry which is preliminary data.</text>
</comment>
<feature type="repeat" description="ANK" evidence="3">
    <location>
        <begin position="220"/>
        <end position="242"/>
    </location>
</feature>
<feature type="compositionally biased region" description="Basic and acidic residues" evidence="4">
    <location>
        <begin position="120"/>
        <end position="130"/>
    </location>
</feature>
<organism evidence="5 6">
    <name type="scientific">Aspergillus keveii</name>
    <dbReference type="NCBI Taxonomy" id="714993"/>
    <lineage>
        <taxon>Eukaryota</taxon>
        <taxon>Fungi</taxon>
        <taxon>Dikarya</taxon>
        <taxon>Ascomycota</taxon>
        <taxon>Pezizomycotina</taxon>
        <taxon>Eurotiomycetes</taxon>
        <taxon>Eurotiomycetidae</taxon>
        <taxon>Eurotiales</taxon>
        <taxon>Aspergillaceae</taxon>
        <taxon>Aspergillus</taxon>
        <taxon>Aspergillus subgen. Nidulantes</taxon>
    </lineage>
</organism>
<dbReference type="EMBL" id="JBFTWV010000189">
    <property type="protein sequence ID" value="KAL2784218.1"/>
    <property type="molecule type" value="Genomic_DNA"/>
</dbReference>
<evidence type="ECO:0000256" key="3">
    <source>
        <dbReference type="PROSITE-ProRule" id="PRU00023"/>
    </source>
</evidence>
<evidence type="ECO:0000313" key="5">
    <source>
        <dbReference type="EMBL" id="KAL2784218.1"/>
    </source>
</evidence>
<evidence type="ECO:0000313" key="6">
    <source>
        <dbReference type="Proteomes" id="UP001610563"/>
    </source>
</evidence>
<accession>A0ABR4FLU9</accession>
<name>A0ABR4FLU9_9EURO</name>
<dbReference type="SMART" id="SM00248">
    <property type="entry name" value="ANK"/>
    <property type="match status" value="5"/>
</dbReference>
<evidence type="ECO:0000256" key="2">
    <source>
        <dbReference type="ARBA" id="ARBA00023043"/>
    </source>
</evidence>
<evidence type="ECO:0000256" key="1">
    <source>
        <dbReference type="ARBA" id="ARBA00022737"/>
    </source>
</evidence>
<keyword evidence="6" id="KW-1185">Reference proteome</keyword>
<feature type="compositionally biased region" description="Basic and acidic residues" evidence="4">
    <location>
        <begin position="59"/>
        <end position="78"/>
    </location>
</feature>